<dbReference type="InterPro" id="IPR021647">
    <property type="entry name" value="CusF_Ec"/>
</dbReference>
<dbReference type="Proteomes" id="UP000244110">
    <property type="component" value="Unassembled WGS sequence"/>
</dbReference>
<evidence type="ECO:0000313" key="1">
    <source>
        <dbReference type="EMBL" id="PTQ87331.1"/>
    </source>
</evidence>
<reference evidence="1 2" key="1">
    <citation type="submission" date="2018-04" db="EMBL/GenBank/DDBJ databases">
        <title>Active sludge and wastewater microbial communities from Klosterneuburg, Austria.</title>
        <authorList>
            <person name="Wagner M."/>
        </authorList>
    </citation>
    <scope>NUCLEOTIDE SEQUENCE [LARGE SCALE GENOMIC DNA]</scope>
    <source>
        <strain evidence="1 2">Nm4</strain>
    </source>
</reference>
<gene>
    <name evidence="1" type="ORF">C8R28_100693</name>
</gene>
<dbReference type="InterPro" id="IPR042230">
    <property type="entry name" value="CusF_sf"/>
</dbReference>
<evidence type="ECO:0000313" key="2">
    <source>
        <dbReference type="Proteomes" id="UP000244110"/>
    </source>
</evidence>
<organism evidence="1 2">
    <name type="scientific">Nitrosomonas ureae</name>
    <dbReference type="NCBI Taxonomy" id="44577"/>
    <lineage>
        <taxon>Bacteria</taxon>
        <taxon>Pseudomonadati</taxon>
        <taxon>Pseudomonadota</taxon>
        <taxon>Betaproteobacteria</taxon>
        <taxon>Nitrosomonadales</taxon>
        <taxon>Nitrosomonadaceae</taxon>
        <taxon>Nitrosomonas</taxon>
    </lineage>
</organism>
<dbReference type="Gene3D" id="2.40.50.320">
    <property type="entry name" value="Copper binding periplasmic protein CusF"/>
    <property type="match status" value="1"/>
</dbReference>
<protein>
    <submittedName>
        <fullName evidence="1">Copper binding protein CusF</fullName>
    </submittedName>
</protein>
<accession>A0A2T5IU58</accession>
<sequence length="90" mass="9841">MQLADIAIAAQEEMVVSHEGIATVKAIDMNQGIVKLAHGPIASLKWPAMTMDFRIEDRALMQGIKVDDAVTFVFIQSNGDYVITHIKSGK</sequence>
<name>A0A2T5IU58_9PROT</name>
<comment type="caution">
    <text evidence="1">The sequence shown here is derived from an EMBL/GenBank/DDBJ whole genome shotgun (WGS) entry which is preliminary data.</text>
</comment>
<dbReference type="Pfam" id="PF11604">
    <property type="entry name" value="CusF_Ec"/>
    <property type="match status" value="1"/>
</dbReference>
<dbReference type="EMBL" id="QAOL01000006">
    <property type="protein sequence ID" value="PTQ87331.1"/>
    <property type="molecule type" value="Genomic_DNA"/>
</dbReference>
<dbReference type="AlphaFoldDB" id="A0A2T5IU58"/>
<proteinExistence type="predicted"/>